<dbReference type="GO" id="GO:0005777">
    <property type="term" value="C:peroxisome"/>
    <property type="evidence" value="ECO:0007669"/>
    <property type="project" value="TreeGrafter"/>
</dbReference>
<dbReference type="AlphaFoldDB" id="A0A836BVL3"/>
<dbReference type="GO" id="GO:0003857">
    <property type="term" value="F:(3S)-3-hydroxyacyl-CoA dehydrogenase (NAD+) activity"/>
    <property type="evidence" value="ECO:0007669"/>
    <property type="project" value="TreeGrafter"/>
</dbReference>
<dbReference type="PANTHER" id="PTHR13078">
    <property type="entry name" value="PEROXISOMAL MULTIFUNCTIONAL ENZYME TYPE 2-RELATED"/>
    <property type="match status" value="1"/>
</dbReference>
<dbReference type="GO" id="GO:0004300">
    <property type="term" value="F:enoyl-CoA hydratase activity"/>
    <property type="evidence" value="ECO:0007669"/>
    <property type="project" value="TreeGrafter"/>
</dbReference>
<gene>
    <name evidence="4" type="ORF">HYH03_010906</name>
</gene>
<feature type="compositionally biased region" description="Pro residues" evidence="1">
    <location>
        <begin position="165"/>
        <end position="183"/>
    </location>
</feature>
<dbReference type="GO" id="GO:0044594">
    <property type="term" value="F:17-beta-hydroxysteroid dehydrogenase (NAD+) activity"/>
    <property type="evidence" value="ECO:0007669"/>
    <property type="project" value="TreeGrafter"/>
</dbReference>
<evidence type="ECO:0000313" key="5">
    <source>
        <dbReference type="Proteomes" id="UP000612055"/>
    </source>
</evidence>
<reference evidence="4" key="1">
    <citation type="journal article" date="2020" name="bioRxiv">
        <title>Comparative genomics of Chlamydomonas.</title>
        <authorList>
            <person name="Craig R.J."/>
            <person name="Hasan A.R."/>
            <person name="Ness R.W."/>
            <person name="Keightley P.D."/>
        </authorList>
    </citation>
    <scope>NUCLEOTIDE SEQUENCE</scope>
    <source>
        <strain evidence="4">CCAP 11/70</strain>
    </source>
</reference>
<protein>
    <recommendedName>
        <fullName evidence="6">MaoC-like domain-containing protein</fullName>
    </recommendedName>
</protein>
<sequence>MTDVASSGGTMDIENIRSRKLGQYKHTYTPRDAMLYALGLGCSAATDLKYVYEGAPGFAVLPTYAIVAAHPALGLVPLQAYLPGGVDPASALHGEQYLELSGAPLPPEGGTLLTRPQLVDLQAKGRGLVAVMRTVTVDEASGREVAVNEFSAFLLGKGDVKTPWAPAPRPPAATAPNDPPPGRAPDATATFTTTPDQAALYRLSGDYNPLHVDPKVAQRVGFPHPILHGLCSLGVSVRLVLREAAGDDPARLKSVKCRFSKHVFPGETLEVEMWRDPAAPQARIIFRTWTQGGPGGRRELAVANAAVELRPPAAKL</sequence>
<dbReference type="Pfam" id="PF01575">
    <property type="entry name" value="MaoC_dehydratas"/>
    <property type="match status" value="1"/>
</dbReference>
<dbReference type="Gene3D" id="3.10.129.10">
    <property type="entry name" value="Hotdog Thioesterase"/>
    <property type="match status" value="1"/>
</dbReference>
<organism evidence="4 5">
    <name type="scientific">Edaphochlamys debaryana</name>
    <dbReference type="NCBI Taxonomy" id="47281"/>
    <lineage>
        <taxon>Eukaryota</taxon>
        <taxon>Viridiplantae</taxon>
        <taxon>Chlorophyta</taxon>
        <taxon>core chlorophytes</taxon>
        <taxon>Chlorophyceae</taxon>
        <taxon>CS clade</taxon>
        <taxon>Chlamydomonadales</taxon>
        <taxon>Chlamydomonadales incertae sedis</taxon>
        <taxon>Edaphochlamys</taxon>
    </lineage>
</organism>
<evidence type="ECO:0000259" key="2">
    <source>
        <dbReference type="Pfam" id="PF01575"/>
    </source>
</evidence>
<dbReference type="InterPro" id="IPR054357">
    <property type="entry name" value="MFE-2_N"/>
</dbReference>
<dbReference type="OrthoDB" id="60204at2759"/>
<dbReference type="PANTHER" id="PTHR13078:SF56">
    <property type="entry name" value="PEROXISOMAL MULTIFUNCTIONAL ENZYME TYPE 2"/>
    <property type="match status" value="1"/>
</dbReference>
<accession>A0A836BVL3</accession>
<dbReference type="EMBL" id="JAEHOE010000059">
    <property type="protein sequence ID" value="KAG2490751.1"/>
    <property type="molecule type" value="Genomic_DNA"/>
</dbReference>
<name>A0A836BVL3_9CHLO</name>
<evidence type="ECO:0000256" key="1">
    <source>
        <dbReference type="SAM" id="MobiDB-lite"/>
    </source>
</evidence>
<dbReference type="InterPro" id="IPR029069">
    <property type="entry name" value="HotDog_dom_sf"/>
</dbReference>
<dbReference type="InterPro" id="IPR002539">
    <property type="entry name" value="MaoC-like_dom"/>
</dbReference>
<feature type="domain" description="Peroxisomal multifunctional enzyme type 2-like N-terminal" evidence="3">
    <location>
        <begin position="27"/>
        <end position="156"/>
    </location>
</feature>
<dbReference type="CDD" id="cd03448">
    <property type="entry name" value="HDE_HSD"/>
    <property type="match status" value="1"/>
</dbReference>
<evidence type="ECO:0000313" key="4">
    <source>
        <dbReference type="EMBL" id="KAG2490751.1"/>
    </source>
</evidence>
<comment type="caution">
    <text evidence="4">The sequence shown here is derived from an EMBL/GenBank/DDBJ whole genome shotgun (WGS) entry which is preliminary data.</text>
</comment>
<dbReference type="SUPFAM" id="SSF54637">
    <property type="entry name" value="Thioesterase/thiol ester dehydrase-isomerase"/>
    <property type="match status" value="2"/>
</dbReference>
<proteinExistence type="predicted"/>
<dbReference type="Pfam" id="PF22622">
    <property type="entry name" value="MFE-2_hydrat-2_N"/>
    <property type="match status" value="1"/>
</dbReference>
<dbReference type="Proteomes" id="UP000612055">
    <property type="component" value="Unassembled WGS sequence"/>
</dbReference>
<feature type="region of interest" description="Disordered" evidence="1">
    <location>
        <begin position="164"/>
        <end position="190"/>
    </location>
</feature>
<evidence type="ECO:0008006" key="6">
    <source>
        <dbReference type="Google" id="ProtNLM"/>
    </source>
</evidence>
<evidence type="ECO:0000259" key="3">
    <source>
        <dbReference type="Pfam" id="PF22622"/>
    </source>
</evidence>
<feature type="domain" description="MaoC-like" evidence="2">
    <location>
        <begin position="179"/>
        <end position="275"/>
    </location>
</feature>
<dbReference type="GO" id="GO:0006635">
    <property type="term" value="P:fatty acid beta-oxidation"/>
    <property type="evidence" value="ECO:0007669"/>
    <property type="project" value="TreeGrafter"/>
</dbReference>
<keyword evidence="5" id="KW-1185">Reference proteome</keyword>